<dbReference type="GO" id="GO:0004806">
    <property type="term" value="F:triacylglycerol lipase activity"/>
    <property type="evidence" value="ECO:0007669"/>
    <property type="project" value="TreeGrafter"/>
</dbReference>
<dbReference type="InterPro" id="IPR000073">
    <property type="entry name" value="AB_hydrolase_1"/>
</dbReference>
<dbReference type="InterPro" id="IPR050471">
    <property type="entry name" value="AB_hydrolase"/>
</dbReference>
<dbReference type="PANTHER" id="PTHR43433">
    <property type="entry name" value="HYDROLASE, ALPHA/BETA FOLD FAMILY PROTEIN"/>
    <property type="match status" value="1"/>
</dbReference>
<protein>
    <submittedName>
        <fullName evidence="2">Pimeloyl-ACP methyl ester carboxylesterase</fullName>
    </submittedName>
</protein>
<dbReference type="Gene3D" id="3.40.50.1820">
    <property type="entry name" value="alpha/beta hydrolase"/>
    <property type="match status" value="1"/>
</dbReference>
<dbReference type="SUPFAM" id="SSF53474">
    <property type="entry name" value="alpha/beta-Hydrolases"/>
    <property type="match status" value="1"/>
</dbReference>
<dbReference type="EMBL" id="JADBEM010000001">
    <property type="protein sequence ID" value="MBE1605542.1"/>
    <property type="molecule type" value="Genomic_DNA"/>
</dbReference>
<evidence type="ECO:0000313" key="2">
    <source>
        <dbReference type="EMBL" id="MBE1605542.1"/>
    </source>
</evidence>
<name>A0A927MSL1_9ACTN</name>
<dbReference type="RefSeq" id="WP_192749866.1">
    <property type="nucleotide sequence ID" value="NZ_BAABJL010000186.1"/>
</dbReference>
<reference evidence="2" key="1">
    <citation type="submission" date="2020-10" db="EMBL/GenBank/DDBJ databases">
        <title>Sequencing the genomes of 1000 actinobacteria strains.</title>
        <authorList>
            <person name="Klenk H.-P."/>
        </authorList>
    </citation>
    <scope>NUCLEOTIDE SEQUENCE</scope>
    <source>
        <strain evidence="2">DSM 45354</strain>
    </source>
</reference>
<dbReference type="GO" id="GO:0046503">
    <property type="term" value="P:glycerolipid catabolic process"/>
    <property type="evidence" value="ECO:0007669"/>
    <property type="project" value="TreeGrafter"/>
</dbReference>
<organism evidence="2 3">
    <name type="scientific">Actinopolymorpha pittospori</name>
    <dbReference type="NCBI Taxonomy" id="648752"/>
    <lineage>
        <taxon>Bacteria</taxon>
        <taxon>Bacillati</taxon>
        <taxon>Actinomycetota</taxon>
        <taxon>Actinomycetes</taxon>
        <taxon>Propionibacteriales</taxon>
        <taxon>Actinopolymorphaceae</taxon>
        <taxon>Actinopolymorpha</taxon>
    </lineage>
</organism>
<accession>A0A927MSL1</accession>
<gene>
    <name evidence="2" type="ORF">HEB94_002390</name>
</gene>
<evidence type="ECO:0000259" key="1">
    <source>
        <dbReference type="Pfam" id="PF00561"/>
    </source>
</evidence>
<dbReference type="PANTHER" id="PTHR43433:SF5">
    <property type="entry name" value="AB HYDROLASE-1 DOMAIN-CONTAINING PROTEIN"/>
    <property type="match status" value="1"/>
</dbReference>
<evidence type="ECO:0000313" key="3">
    <source>
        <dbReference type="Proteomes" id="UP000638648"/>
    </source>
</evidence>
<dbReference type="Proteomes" id="UP000638648">
    <property type="component" value="Unassembled WGS sequence"/>
</dbReference>
<sequence>MTSKKTDMIDVPGARLYYELYGEPTDTTRPLLMIPGGLGDAAFFSSAGPALGTDRLVVAYDRRGNSRSILTSENADLSVPRNADDAIALLDALGIDRADVFGGSGGAVIALDVAARYPDRVATMVSHEPPVVALLPDGAALHAELEEVHAIYRTEGAEQAMEAFQASYAGGDEQDFVFDPELPADPAIGTRFMGNVDVLLGRELLTFVEFEPDLDALKAAATSGTRLLFGGGVLSKAHYPSRSGAALADLLGAEFVDFPGDHAGYLGRPRAFADRLREVLAAG</sequence>
<proteinExistence type="predicted"/>
<dbReference type="InterPro" id="IPR029058">
    <property type="entry name" value="AB_hydrolase_fold"/>
</dbReference>
<dbReference type="AlphaFoldDB" id="A0A927MSL1"/>
<feature type="domain" description="AB hydrolase-1" evidence="1">
    <location>
        <begin position="30"/>
        <end position="134"/>
    </location>
</feature>
<comment type="caution">
    <text evidence="2">The sequence shown here is derived from an EMBL/GenBank/DDBJ whole genome shotgun (WGS) entry which is preliminary data.</text>
</comment>
<dbReference type="Pfam" id="PF00561">
    <property type="entry name" value="Abhydrolase_1"/>
    <property type="match status" value="1"/>
</dbReference>
<keyword evidence="3" id="KW-1185">Reference proteome</keyword>